<organism evidence="1 2">
    <name type="scientific">Flavobacterium bernardetii</name>
    <dbReference type="NCBI Taxonomy" id="2813823"/>
    <lineage>
        <taxon>Bacteria</taxon>
        <taxon>Pseudomonadati</taxon>
        <taxon>Bacteroidota</taxon>
        <taxon>Flavobacteriia</taxon>
        <taxon>Flavobacteriales</taxon>
        <taxon>Flavobacteriaceae</taxon>
        <taxon>Flavobacterium</taxon>
    </lineage>
</organism>
<gene>
    <name evidence="1" type="ORF">H8R27_09175</name>
</gene>
<protein>
    <recommendedName>
        <fullName evidence="3">Helix-turn-helix domain-containing protein</fullName>
    </recommendedName>
</protein>
<evidence type="ECO:0000313" key="2">
    <source>
        <dbReference type="Proteomes" id="UP000605990"/>
    </source>
</evidence>
<keyword evidence="2" id="KW-1185">Reference proteome</keyword>
<dbReference type="EMBL" id="JACRUN010000005">
    <property type="protein sequence ID" value="MBC5835057.1"/>
    <property type="molecule type" value="Genomic_DNA"/>
</dbReference>
<proteinExistence type="predicted"/>
<dbReference type="RefSeq" id="WP_166129511.1">
    <property type="nucleotide sequence ID" value="NZ_JAANOQ010000006.1"/>
</dbReference>
<evidence type="ECO:0008006" key="3">
    <source>
        <dbReference type="Google" id="ProtNLM"/>
    </source>
</evidence>
<accession>A0ABR7IZ69</accession>
<comment type="caution">
    <text evidence="1">The sequence shown here is derived from an EMBL/GenBank/DDBJ whole genome shotgun (WGS) entry which is preliminary data.</text>
</comment>
<dbReference type="Proteomes" id="UP000605990">
    <property type="component" value="Unassembled WGS sequence"/>
</dbReference>
<name>A0ABR7IZ69_9FLAO</name>
<sequence>MKPIYTTIPVKLCEYSLVNRITTHLMTFAYLKHISSGHVRFDTSLYKVWASDMDVSERTVRNSVNWLIKNKWITVNSKKKSLRIISYLQLCKKLNLCRKLATIFEPEDFSKFQNFCCAVVFTYYLKKKEWSDKKRRSVSIMEDTSMNRNFYLKDFKTLPIRYLAKCLGVSISTANNYKKNGIQANLLTVKRQVITMTDKEGVKLSKDLISTFKYEDKNITGRLRTGKKYLKRVESDLIKTEIIFKRKVYKH</sequence>
<reference evidence="1 2" key="1">
    <citation type="submission" date="2020-08" db="EMBL/GenBank/DDBJ databases">
        <title>Description of novel Flavobacterium F-408 isolate.</title>
        <authorList>
            <person name="Saticioglu I.B."/>
            <person name="Duman M."/>
            <person name="Altun S."/>
        </authorList>
    </citation>
    <scope>NUCLEOTIDE SEQUENCE [LARGE SCALE GENOMIC DNA]</scope>
    <source>
        <strain evidence="1 2">F-408</strain>
    </source>
</reference>
<evidence type="ECO:0000313" key="1">
    <source>
        <dbReference type="EMBL" id="MBC5835057.1"/>
    </source>
</evidence>